<accession>A0A161VRX3</accession>
<comment type="caution">
    <text evidence="1">The sequence shown here is derived from an EMBL/GenBank/DDBJ whole genome shotgun (WGS) entry which is preliminary data.</text>
</comment>
<evidence type="ECO:0000313" key="1">
    <source>
        <dbReference type="EMBL" id="KZL80044.1"/>
    </source>
</evidence>
<dbReference type="AlphaFoldDB" id="A0A161VRX3"/>
<sequence length="182" mass="20926">MDDPVLLINAILAICADGRWKKNVEVHPKLADACVALIRSFPSCVQNRIRTELDVAVPSFQSTPSTKTFTTPKRSSKEIINKLQNDGIQHRAKKFAQIEKALSEHIFSTCASLKKLSQNPLQEYYSTFQNHQNKYHEMTLMEPTDWIVSISHMDTLSNDQRELYWYFAYLYKNSNKGIKGRG</sequence>
<gene>
    <name evidence="1" type="ORF">CI238_12772</name>
</gene>
<keyword evidence="2" id="KW-1185">Reference proteome</keyword>
<name>A0A161VRX3_COLIC</name>
<dbReference type="EMBL" id="LFIW01001985">
    <property type="protein sequence ID" value="KZL80044.1"/>
    <property type="molecule type" value="Genomic_DNA"/>
</dbReference>
<organism evidence="1 2">
    <name type="scientific">Colletotrichum incanum</name>
    <name type="common">Soybean anthracnose fungus</name>
    <dbReference type="NCBI Taxonomy" id="1573173"/>
    <lineage>
        <taxon>Eukaryota</taxon>
        <taxon>Fungi</taxon>
        <taxon>Dikarya</taxon>
        <taxon>Ascomycota</taxon>
        <taxon>Pezizomycotina</taxon>
        <taxon>Sordariomycetes</taxon>
        <taxon>Hypocreomycetidae</taxon>
        <taxon>Glomerellales</taxon>
        <taxon>Glomerellaceae</taxon>
        <taxon>Colletotrichum</taxon>
        <taxon>Colletotrichum spaethianum species complex</taxon>
    </lineage>
</organism>
<reference evidence="1 2" key="1">
    <citation type="submission" date="2015-06" db="EMBL/GenBank/DDBJ databases">
        <title>Survival trade-offs in plant roots during colonization by closely related pathogenic and mutualistic fungi.</title>
        <authorList>
            <person name="Hacquard S."/>
            <person name="Kracher B."/>
            <person name="Hiruma K."/>
            <person name="Weinman A."/>
            <person name="Muench P."/>
            <person name="Garrido Oter R."/>
            <person name="Ver Loren van Themaat E."/>
            <person name="Dallerey J.-F."/>
            <person name="Damm U."/>
            <person name="Henrissat B."/>
            <person name="Lespinet O."/>
            <person name="Thon M."/>
            <person name="Kemen E."/>
            <person name="McHardy A.C."/>
            <person name="Schulze-Lefert P."/>
            <person name="O'Connell R.J."/>
        </authorList>
    </citation>
    <scope>NUCLEOTIDE SEQUENCE [LARGE SCALE GENOMIC DNA]</scope>
    <source>
        <strain evidence="1 2">MAFF 238704</strain>
    </source>
</reference>
<dbReference type="STRING" id="1573173.A0A161VRX3"/>
<proteinExistence type="predicted"/>
<evidence type="ECO:0000313" key="2">
    <source>
        <dbReference type="Proteomes" id="UP000076584"/>
    </source>
</evidence>
<protein>
    <submittedName>
        <fullName evidence="1">C2h2 transcription factor</fullName>
    </submittedName>
</protein>
<dbReference type="Proteomes" id="UP000076584">
    <property type="component" value="Unassembled WGS sequence"/>
</dbReference>